<dbReference type="InterPro" id="IPR025997">
    <property type="entry name" value="SBP_2_dom"/>
</dbReference>
<evidence type="ECO:0000256" key="4">
    <source>
        <dbReference type="SAM" id="SignalP"/>
    </source>
</evidence>
<gene>
    <name evidence="6" type="ORF">SPIRO4BDMA_40781</name>
</gene>
<feature type="domain" description="Periplasmic binding protein" evidence="5">
    <location>
        <begin position="26"/>
        <end position="283"/>
    </location>
</feature>
<evidence type="ECO:0000259" key="5">
    <source>
        <dbReference type="Pfam" id="PF13407"/>
    </source>
</evidence>
<feature type="chain" id="PRO_5018164090" evidence="4">
    <location>
        <begin position="21"/>
        <end position="313"/>
    </location>
</feature>
<evidence type="ECO:0000256" key="3">
    <source>
        <dbReference type="ARBA" id="ARBA00022729"/>
    </source>
</evidence>
<dbReference type="EMBL" id="FWDO01000004">
    <property type="protein sequence ID" value="SLM18209.1"/>
    <property type="molecule type" value="Genomic_DNA"/>
</dbReference>
<protein>
    <submittedName>
        <fullName evidence="6">Putative D-ribose ABC transporter permease protein</fullName>
    </submittedName>
</protein>
<organism evidence="6">
    <name type="scientific">uncultured spirochete</name>
    <dbReference type="NCBI Taxonomy" id="156406"/>
    <lineage>
        <taxon>Bacteria</taxon>
        <taxon>Pseudomonadati</taxon>
        <taxon>Spirochaetota</taxon>
        <taxon>Spirochaetia</taxon>
        <taxon>Spirochaetales</taxon>
        <taxon>environmental samples</taxon>
    </lineage>
</organism>
<name>A0A3P3XQ68_9SPIR</name>
<keyword evidence="3 4" id="KW-0732">Signal</keyword>
<dbReference type="GO" id="GO:0030313">
    <property type="term" value="C:cell envelope"/>
    <property type="evidence" value="ECO:0007669"/>
    <property type="project" value="UniProtKB-SubCell"/>
</dbReference>
<dbReference type="GO" id="GO:0030246">
    <property type="term" value="F:carbohydrate binding"/>
    <property type="evidence" value="ECO:0007669"/>
    <property type="project" value="UniProtKB-ARBA"/>
</dbReference>
<accession>A0A3P3XQ68</accession>
<feature type="signal peptide" evidence="4">
    <location>
        <begin position="1"/>
        <end position="20"/>
    </location>
</feature>
<comment type="similarity">
    <text evidence="2">Belongs to the bacterial solute-binding protein 2 family.</text>
</comment>
<evidence type="ECO:0000256" key="1">
    <source>
        <dbReference type="ARBA" id="ARBA00004196"/>
    </source>
</evidence>
<comment type="subcellular location">
    <subcellularLocation>
        <location evidence="1">Cell envelope</location>
    </subcellularLocation>
</comment>
<evidence type="ECO:0000313" key="6">
    <source>
        <dbReference type="EMBL" id="SLM18209.1"/>
    </source>
</evidence>
<dbReference type="SUPFAM" id="SSF53822">
    <property type="entry name" value="Periplasmic binding protein-like I"/>
    <property type="match status" value="1"/>
</dbReference>
<dbReference type="Pfam" id="PF13407">
    <property type="entry name" value="Peripla_BP_4"/>
    <property type="match status" value="1"/>
</dbReference>
<dbReference type="Gene3D" id="3.40.50.2300">
    <property type="match status" value="2"/>
</dbReference>
<evidence type="ECO:0000256" key="2">
    <source>
        <dbReference type="ARBA" id="ARBA00007639"/>
    </source>
</evidence>
<proteinExistence type="inferred from homology"/>
<sequence length="313" mass="34061">MKKRLLTAFFLLIVVVLASAQSKPLIGFSHVSMNNPYYLAMEKAAKETAAARGADIIVLNAEEDISKQISDIESLLVKGVKGLIVNSTTEYGTMPVIKKAKAMGIPVVAIDRLLYGDYLAYVGIDQWKAGELQGEYITKKLLPKGGNIVMIIGDPGDSASIGRGNGMLSILEKPENKGKYNILGTYKASYNQMLGMQKMEEAIASFGNKIDLVYCANDSMALGAEAALANAKMDKVMICGIDGQKEAYAEILKGGPYKSTVINNSWEITQKAVNILMDYITKKIEPEDKQVITGTILVTADNVKTYYNKDSVF</sequence>
<dbReference type="InterPro" id="IPR028082">
    <property type="entry name" value="Peripla_BP_I"/>
</dbReference>
<dbReference type="PANTHER" id="PTHR46847">
    <property type="entry name" value="D-ALLOSE-BINDING PERIPLASMIC PROTEIN-RELATED"/>
    <property type="match status" value="1"/>
</dbReference>
<dbReference type="AlphaFoldDB" id="A0A3P3XQ68"/>
<reference evidence="6" key="1">
    <citation type="submission" date="2017-02" db="EMBL/GenBank/DDBJ databases">
        <authorList>
            <person name="Regsiter A."/>
            <person name="William W."/>
        </authorList>
    </citation>
    <scope>NUCLEOTIDE SEQUENCE</scope>
    <source>
        <strain evidence="6">BdmA 4</strain>
    </source>
</reference>
<dbReference type="PANTHER" id="PTHR46847:SF1">
    <property type="entry name" value="D-ALLOSE-BINDING PERIPLASMIC PROTEIN-RELATED"/>
    <property type="match status" value="1"/>
</dbReference>